<dbReference type="GO" id="GO:0003677">
    <property type="term" value="F:DNA binding"/>
    <property type="evidence" value="ECO:0007669"/>
    <property type="project" value="UniProtKB-KW"/>
</dbReference>
<keyword evidence="2" id="KW-0235">DNA replication</keyword>
<dbReference type="InterPro" id="IPR041236">
    <property type="entry name" value="PriA_C"/>
</dbReference>
<keyword evidence="9" id="KW-0238">DNA-binding</keyword>
<dbReference type="InterPro" id="IPR041222">
    <property type="entry name" value="PriA_3primeBD"/>
</dbReference>
<protein>
    <recommendedName>
        <fullName evidence="11">DNA 3'-5' helicase</fullName>
        <ecNumber evidence="11">5.6.2.4</ecNumber>
    </recommendedName>
</protein>
<dbReference type="SUPFAM" id="SSF52540">
    <property type="entry name" value="P-loop containing nucleoside triphosphate hydrolases"/>
    <property type="match status" value="2"/>
</dbReference>
<evidence type="ECO:0000256" key="5">
    <source>
        <dbReference type="ARBA" id="ARBA00022801"/>
    </source>
</evidence>
<dbReference type="PANTHER" id="PTHR30580">
    <property type="entry name" value="PRIMOSOMAL PROTEIN N"/>
    <property type="match status" value="1"/>
</dbReference>
<dbReference type="GO" id="GO:0006310">
    <property type="term" value="P:DNA recombination"/>
    <property type="evidence" value="ECO:0007669"/>
    <property type="project" value="InterPro"/>
</dbReference>
<evidence type="ECO:0000259" key="14">
    <source>
        <dbReference type="PROSITE" id="PS51194"/>
    </source>
</evidence>
<evidence type="ECO:0000256" key="3">
    <source>
        <dbReference type="ARBA" id="ARBA00022723"/>
    </source>
</evidence>
<keyword evidence="1" id="KW-0639">Primosome</keyword>
<dbReference type="HAMAP" id="MF_00983">
    <property type="entry name" value="PriA"/>
    <property type="match status" value="1"/>
</dbReference>
<keyword evidence="5" id="KW-0378">Hydrolase</keyword>
<dbReference type="GO" id="GO:0016787">
    <property type="term" value="F:hydrolase activity"/>
    <property type="evidence" value="ECO:0007669"/>
    <property type="project" value="UniProtKB-KW"/>
</dbReference>
<accession>A0A381RZG6</accession>
<evidence type="ECO:0000256" key="6">
    <source>
        <dbReference type="ARBA" id="ARBA00022806"/>
    </source>
</evidence>
<dbReference type="SMART" id="SM00487">
    <property type="entry name" value="DEXDc"/>
    <property type="match status" value="1"/>
</dbReference>
<feature type="domain" description="Helicase ATP-binding" evidence="13">
    <location>
        <begin position="214"/>
        <end position="381"/>
    </location>
</feature>
<keyword evidence="7" id="KW-0862">Zinc</keyword>
<evidence type="ECO:0000256" key="8">
    <source>
        <dbReference type="ARBA" id="ARBA00022840"/>
    </source>
</evidence>
<dbReference type="GO" id="GO:0005524">
    <property type="term" value="F:ATP binding"/>
    <property type="evidence" value="ECO:0007669"/>
    <property type="project" value="UniProtKB-KW"/>
</dbReference>
<dbReference type="PANTHER" id="PTHR30580:SF0">
    <property type="entry name" value="PRIMOSOMAL PROTEIN N"/>
    <property type="match status" value="1"/>
</dbReference>
<dbReference type="Pfam" id="PF18319">
    <property type="entry name" value="Zn_ribbon_PriA"/>
    <property type="match status" value="1"/>
</dbReference>
<dbReference type="InterPro" id="IPR014001">
    <property type="entry name" value="Helicase_ATP-bd"/>
</dbReference>
<name>A0A381RZG6_9ZZZZ</name>
<evidence type="ECO:0000256" key="9">
    <source>
        <dbReference type="ARBA" id="ARBA00023125"/>
    </source>
</evidence>
<dbReference type="InterPro" id="IPR001650">
    <property type="entry name" value="Helicase_C-like"/>
</dbReference>
<dbReference type="InterPro" id="IPR005259">
    <property type="entry name" value="PriA"/>
</dbReference>
<evidence type="ECO:0000256" key="12">
    <source>
        <dbReference type="ARBA" id="ARBA00048988"/>
    </source>
</evidence>
<dbReference type="CDD" id="cd17929">
    <property type="entry name" value="DEXHc_priA"/>
    <property type="match status" value="1"/>
</dbReference>
<dbReference type="EC" id="5.6.2.4" evidence="11"/>
<dbReference type="NCBIfam" id="TIGR00595">
    <property type="entry name" value="priA"/>
    <property type="match status" value="1"/>
</dbReference>
<dbReference type="Pfam" id="PF18074">
    <property type="entry name" value="PriA_C"/>
    <property type="match status" value="1"/>
</dbReference>
<dbReference type="FunFam" id="3.40.50.300:FF:000489">
    <property type="entry name" value="Primosome assembly protein PriA"/>
    <property type="match status" value="1"/>
</dbReference>
<feature type="domain" description="Helicase C-terminal" evidence="14">
    <location>
        <begin position="481"/>
        <end position="638"/>
    </location>
</feature>
<dbReference type="GO" id="GO:0006302">
    <property type="term" value="P:double-strand break repair"/>
    <property type="evidence" value="ECO:0007669"/>
    <property type="project" value="InterPro"/>
</dbReference>
<dbReference type="InterPro" id="IPR042115">
    <property type="entry name" value="PriA_3primeBD_sf"/>
</dbReference>
<dbReference type="GO" id="GO:0006269">
    <property type="term" value="P:DNA replication, synthesis of primer"/>
    <property type="evidence" value="ECO:0007669"/>
    <property type="project" value="UniProtKB-KW"/>
</dbReference>
<evidence type="ECO:0000256" key="11">
    <source>
        <dbReference type="ARBA" id="ARBA00034808"/>
    </source>
</evidence>
<evidence type="ECO:0000256" key="2">
    <source>
        <dbReference type="ARBA" id="ARBA00022705"/>
    </source>
</evidence>
<dbReference type="AlphaFoldDB" id="A0A381RZG6"/>
<dbReference type="GO" id="GO:1990077">
    <property type="term" value="C:primosome complex"/>
    <property type="evidence" value="ECO:0007669"/>
    <property type="project" value="UniProtKB-KW"/>
</dbReference>
<keyword evidence="4" id="KW-0547">Nucleotide-binding</keyword>
<evidence type="ECO:0000313" key="15">
    <source>
        <dbReference type="EMBL" id="SUZ94313.1"/>
    </source>
</evidence>
<organism evidence="15">
    <name type="scientific">marine metagenome</name>
    <dbReference type="NCBI Taxonomy" id="408172"/>
    <lineage>
        <taxon>unclassified sequences</taxon>
        <taxon>metagenomes</taxon>
        <taxon>ecological metagenomes</taxon>
    </lineage>
</organism>
<evidence type="ECO:0000256" key="1">
    <source>
        <dbReference type="ARBA" id="ARBA00022515"/>
    </source>
</evidence>
<dbReference type="CDD" id="cd18804">
    <property type="entry name" value="SF2_C_priA"/>
    <property type="match status" value="1"/>
</dbReference>
<dbReference type="GO" id="GO:0006270">
    <property type="term" value="P:DNA replication initiation"/>
    <property type="evidence" value="ECO:0007669"/>
    <property type="project" value="TreeGrafter"/>
</dbReference>
<dbReference type="Pfam" id="PF00270">
    <property type="entry name" value="DEAD"/>
    <property type="match status" value="1"/>
</dbReference>
<keyword evidence="8" id="KW-0067">ATP-binding</keyword>
<dbReference type="Gene3D" id="3.40.50.300">
    <property type="entry name" value="P-loop containing nucleotide triphosphate hydrolases"/>
    <property type="match status" value="2"/>
</dbReference>
<evidence type="ECO:0000259" key="13">
    <source>
        <dbReference type="PROSITE" id="PS51192"/>
    </source>
</evidence>
<evidence type="ECO:0000256" key="4">
    <source>
        <dbReference type="ARBA" id="ARBA00022741"/>
    </source>
</evidence>
<dbReference type="PROSITE" id="PS51192">
    <property type="entry name" value="HELICASE_ATP_BIND_1"/>
    <property type="match status" value="1"/>
</dbReference>
<dbReference type="InterPro" id="IPR011545">
    <property type="entry name" value="DEAD/DEAH_box_helicase_dom"/>
</dbReference>
<keyword evidence="6" id="KW-0347">Helicase</keyword>
<evidence type="ECO:0000256" key="7">
    <source>
        <dbReference type="ARBA" id="ARBA00022833"/>
    </source>
</evidence>
<keyword evidence="10" id="KW-0413">Isomerase</keyword>
<dbReference type="GO" id="GO:0043138">
    <property type="term" value="F:3'-5' DNA helicase activity"/>
    <property type="evidence" value="ECO:0007669"/>
    <property type="project" value="UniProtKB-EC"/>
</dbReference>
<dbReference type="SMART" id="SM00490">
    <property type="entry name" value="HELICc"/>
    <property type="match status" value="1"/>
</dbReference>
<gene>
    <name evidence="15" type="ORF">METZ01_LOCUS47167</name>
</gene>
<dbReference type="FunFam" id="3.40.1440.60:FF:000001">
    <property type="entry name" value="Primosomal protein N"/>
    <property type="match status" value="1"/>
</dbReference>
<comment type="catalytic activity">
    <reaction evidence="12">
        <text>ATP + H2O = ADP + phosphate + H(+)</text>
        <dbReference type="Rhea" id="RHEA:13065"/>
        <dbReference type="ChEBI" id="CHEBI:15377"/>
        <dbReference type="ChEBI" id="CHEBI:15378"/>
        <dbReference type="ChEBI" id="CHEBI:30616"/>
        <dbReference type="ChEBI" id="CHEBI:43474"/>
        <dbReference type="ChEBI" id="CHEBI:456216"/>
        <dbReference type="EC" id="5.6.2.4"/>
    </reaction>
</comment>
<dbReference type="InterPro" id="IPR027417">
    <property type="entry name" value="P-loop_NTPase"/>
</dbReference>
<dbReference type="EMBL" id="UINC01002223">
    <property type="protein sequence ID" value="SUZ94313.1"/>
    <property type="molecule type" value="Genomic_DNA"/>
</dbReference>
<sequence>MFVEVAFPISSFQTFSYKVPPKFLNDLHVGIRVTAPLGRRKVQGIITNLSQKSAFKGQIKFITGIIDKVPVISPDLWALIEWMSEYYVTPKGQVAKAVLPTNLSMRYSPPKHWYVQPIPVVDEEDLNRLKQRAPQQFKLQQIIWDSQCSVRVASLNDQTSNPLNVCRSLKQKGFVDLFQETSLPDVTGFTFAPIQKHVSFNADQRSAIDKMIPSLDSGKYSPFLLHGVTGSGKTEIYIEAVRRCLDQDRSAIILLPEISLTPQIAGRFKAVFGDTVALWHSKLTQAQRAWTWKEICRGTFPVVIGARSAVFAPVKKLGLIVIDEEQESSFRQDAPAPRYHARDVALMRGTIEKSTVVLSSATPSLESYYNYLKGKLTYLYLPKRFGGAKYPHVHVVDMLADQDESGKYGLILSGLLQDKIEERLKKNEQVILLQNRRGYSPVIRCFDCGETVLCPYCRVSLTYHRQGSQLRCHFCGHVETGKRESCIRCGSGDLKYSGTGTQRVELLLQETFPNARIGRLDMDTAKKGNRLISILENFSAGKIDILLGTQMIAKGLDFPNATLVGIINADLGLHLPDFRTGERIFQLIYQASGRAGRKDKPGEVVIQTYMPDNPVIKSAARLDMMKYYSIALSEREELNYPPFSWMAKVELSGPSAHSVEKLAERISKSLVKKYKGLQVLGPSPCYLEKLRNQYRFQIVFKSLKTSDINGQKLHSFIQDNFMGTQTKFKPGKNKISIHLNPQSLI</sequence>
<proteinExistence type="inferred from homology"/>
<dbReference type="GO" id="GO:0046872">
    <property type="term" value="F:metal ion binding"/>
    <property type="evidence" value="ECO:0007669"/>
    <property type="project" value="UniProtKB-KW"/>
</dbReference>
<evidence type="ECO:0000256" key="10">
    <source>
        <dbReference type="ARBA" id="ARBA00023235"/>
    </source>
</evidence>
<dbReference type="Pfam" id="PF00271">
    <property type="entry name" value="Helicase_C"/>
    <property type="match status" value="1"/>
</dbReference>
<dbReference type="Pfam" id="PF17764">
    <property type="entry name" value="PriA_3primeBD"/>
    <property type="match status" value="1"/>
</dbReference>
<keyword evidence="3" id="KW-0479">Metal-binding</keyword>
<dbReference type="Gene3D" id="3.40.1440.60">
    <property type="entry name" value="PriA, 3(prime) DNA-binding domain"/>
    <property type="match status" value="1"/>
</dbReference>
<reference evidence="15" key="1">
    <citation type="submission" date="2018-05" db="EMBL/GenBank/DDBJ databases">
        <authorList>
            <person name="Lanie J.A."/>
            <person name="Ng W.-L."/>
            <person name="Kazmierczak K.M."/>
            <person name="Andrzejewski T.M."/>
            <person name="Davidsen T.M."/>
            <person name="Wayne K.J."/>
            <person name="Tettelin H."/>
            <person name="Glass J.I."/>
            <person name="Rusch D."/>
            <person name="Podicherti R."/>
            <person name="Tsui H.-C.T."/>
            <person name="Winkler M.E."/>
        </authorList>
    </citation>
    <scope>NUCLEOTIDE SEQUENCE</scope>
</reference>
<dbReference type="InterPro" id="IPR040498">
    <property type="entry name" value="PriA_CRR"/>
</dbReference>
<dbReference type="PROSITE" id="PS51194">
    <property type="entry name" value="HELICASE_CTER"/>
    <property type="match status" value="1"/>
</dbReference>